<evidence type="ECO:0008006" key="3">
    <source>
        <dbReference type="Google" id="ProtNLM"/>
    </source>
</evidence>
<dbReference type="EMBL" id="JAEKNR010000032">
    <property type="protein sequence ID" value="MBJ7597039.1"/>
    <property type="molecule type" value="Genomic_DNA"/>
</dbReference>
<sequence length="105" mass="11556">MQAVTEMSESGPERAPSERLTVEEAMAIRVRTGAYASFEERRKETITPGTSADVWVLGWDPRTVEPAAIDQVTVLVPYVGVNAAYEASPSLGKQHSRTFSSWEAR</sequence>
<dbReference type="InterPro" id="IPR011059">
    <property type="entry name" value="Metal-dep_hydrolase_composite"/>
</dbReference>
<dbReference type="AlphaFoldDB" id="A0A934JZI0"/>
<gene>
    <name evidence="1" type="ORF">JF922_02995</name>
</gene>
<reference evidence="1" key="1">
    <citation type="submission" date="2020-10" db="EMBL/GenBank/DDBJ databases">
        <title>Ca. Dormibacterota MAGs.</title>
        <authorList>
            <person name="Montgomery K."/>
        </authorList>
    </citation>
    <scope>NUCLEOTIDE SEQUENCE [LARGE SCALE GENOMIC DNA]</scope>
    <source>
        <strain evidence="1">SC8812_S17_10</strain>
    </source>
</reference>
<keyword evidence="2" id="KW-1185">Reference proteome</keyword>
<comment type="caution">
    <text evidence="1">The sequence shown here is derived from an EMBL/GenBank/DDBJ whole genome shotgun (WGS) entry which is preliminary data.</text>
</comment>
<protein>
    <recommendedName>
        <fullName evidence="3">Amidohydrolase 3 domain-containing protein</fullName>
    </recommendedName>
</protein>
<evidence type="ECO:0000313" key="1">
    <source>
        <dbReference type="EMBL" id="MBJ7597039.1"/>
    </source>
</evidence>
<evidence type="ECO:0000313" key="2">
    <source>
        <dbReference type="Proteomes" id="UP000612893"/>
    </source>
</evidence>
<accession>A0A934JZI0</accession>
<organism evidence="1 2">
    <name type="scientific">Candidatus Nephthysia bennettiae</name>
    <dbReference type="NCBI Taxonomy" id="3127016"/>
    <lineage>
        <taxon>Bacteria</taxon>
        <taxon>Bacillati</taxon>
        <taxon>Candidatus Dormiibacterota</taxon>
        <taxon>Candidatus Dormibacteria</taxon>
        <taxon>Candidatus Dormibacterales</taxon>
        <taxon>Candidatus Dormibacteraceae</taxon>
        <taxon>Candidatus Nephthysia</taxon>
    </lineage>
</organism>
<dbReference type="Gene3D" id="3.20.20.140">
    <property type="entry name" value="Metal-dependent hydrolases"/>
    <property type="match status" value="1"/>
</dbReference>
<dbReference type="Gene3D" id="2.30.40.10">
    <property type="entry name" value="Urease, subunit C, domain 1"/>
    <property type="match status" value="1"/>
</dbReference>
<dbReference type="Proteomes" id="UP000612893">
    <property type="component" value="Unassembled WGS sequence"/>
</dbReference>
<proteinExistence type="predicted"/>
<name>A0A934JZI0_9BACT</name>
<dbReference type="RefSeq" id="WP_338198959.1">
    <property type="nucleotide sequence ID" value="NZ_JAEKNR010000032.1"/>
</dbReference>